<evidence type="ECO:0000256" key="1">
    <source>
        <dbReference type="SAM" id="MobiDB-lite"/>
    </source>
</evidence>
<comment type="caution">
    <text evidence="2">The sequence shown here is derived from an EMBL/GenBank/DDBJ whole genome shotgun (WGS) entry which is preliminary data.</text>
</comment>
<sequence>MIPSEDRIPLGNITKSNPWLNRPRAHPATKAYDSSSVSRLGNASTHLEMVKNEQHQDISHSIGKKKPTPPAELIKVKENMEESERISLESKIRASIKNYPLRHTDNSQNSVETKRDPAIIAQGVAKRRPKYASVNWTRHDDPKDGVQECLKIIDHLKKNDVKKLQVLRAALKEETSLPSAESTSELATPSSGKEDIKDTESTVPRCGSAFNPNAPEFYSHRGMFPSEQGPVYTMSQTEMLPSQVILPGKYPPRLFQHQPFQQEMYQYVGIPSTQNWLIRDSHCQINHQYQYENTRQWNRPQSATNHVQPALSDEGHGHVTYVLDHVYARSLMASFKKGFPLTGELKAVPQIDGRKRHATTIQQRLEYLLWRQKEAKAPQKLSKVQN</sequence>
<accession>A0A3E2HEM9</accession>
<reference evidence="2 3" key="1">
    <citation type="submission" date="2018-05" db="EMBL/GenBank/DDBJ databases">
        <title>Draft genome sequence of Scytalidium lignicola DSM 105466, a ubiquitous saprotrophic fungus.</title>
        <authorList>
            <person name="Buettner E."/>
            <person name="Gebauer A.M."/>
            <person name="Hofrichter M."/>
            <person name="Liers C."/>
            <person name="Kellner H."/>
        </authorList>
    </citation>
    <scope>NUCLEOTIDE SEQUENCE [LARGE SCALE GENOMIC DNA]</scope>
    <source>
        <strain evidence="2 3">DSM 105466</strain>
    </source>
</reference>
<dbReference type="EMBL" id="NCSJ02000066">
    <property type="protein sequence ID" value="RFU31849.1"/>
    <property type="molecule type" value="Genomic_DNA"/>
</dbReference>
<dbReference type="AlphaFoldDB" id="A0A3E2HEM9"/>
<feature type="non-terminal residue" evidence="2">
    <location>
        <position position="386"/>
    </location>
</feature>
<keyword evidence="3" id="KW-1185">Reference proteome</keyword>
<name>A0A3E2HEM9_SCYLI</name>
<feature type="compositionally biased region" description="Polar residues" evidence="1">
    <location>
        <begin position="176"/>
        <end position="191"/>
    </location>
</feature>
<feature type="region of interest" description="Disordered" evidence="1">
    <location>
        <begin position="1"/>
        <end position="40"/>
    </location>
</feature>
<gene>
    <name evidence="2" type="ORF">B7463_g4467</name>
</gene>
<proteinExistence type="predicted"/>
<feature type="non-terminal residue" evidence="2">
    <location>
        <position position="1"/>
    </location>
</feature>
<dbReference type="OrthoDB" id="10482178at2759"/>
<organism evidence="2 3">
    <name type="scientific">Scytalidium lignicola</name>
    <name type="common">Hyphomycete</name>
    <dbReference type="NCBI Taxonomy" id="5539"/>
    <lineage>
        <taxon>Eukaryota</taxon>
        <taxon>Fungi</taxon>
        <taxon>Dikarya</taxon>
        <taxon>Ascomycota</taxon>
        <taxon>Pezizomycotina</taxon>
        <taxon>Leotiomycetes</taxon>
        <taxon>Leotiomycetes incertae sedis</taxon>
        <taxon>Scytalidium</taxon>
    </lineage>
</organism>
<dbReference type="Proteomes" id="UP000258309">
    <property type="component" value="Unassembled WGS sequence"/>
</dbReference>
<feature type="region of interest" description="Disordered" evidence="1">
    <location>
        <begin position="174"/>
        <end position="211"/>
    </location>
</feature>
<evidence type="ECO:0000313" key="2">
    <source>
        <dbReference type="EMBL" id="RFU31849.1"/>
    </source>
</evidence>
<protein>
    <submittedName>
        <fullName evidence="2">Uncharacterized protein</fullName>
    </submittedName>
</protein>
<evidence type="ECO:0000313" key="3">
    <source>
        <dbReference type="Proteomes" id="UP000258309"/>
    </source>
</evidence>